<dbReference type="STRING" id="1354337.M983_0082"/>
<reference evidence="1 2" key="1">
    <citation type="submission" date="2016-04" db="EMBL/GenBank/DDBJ databases">
        <title>ATOL: Assembling a taxonomically balanced genome-scale reconstruction of the evolutionary history of the Enterobacteriaceae.</title>
        <authorList>
            <person name="Plunkett G.III."/>
            <person name="Neeno-Eckwall E.C."/>
            <person name="Glasner J.D."/>
            <person name="Perna N.T."/>
        </authorList>
    </citation>
    <scope>NUCLEOTIDE SEQUENCE [LARGE SCALE GENOMIC DNA]</scope>
    <source>
        <strain evidence="1 2">ATCC 19692</strain>
    </source>
</reference>
<protein>
    <submittedName>
        <fullName evidence="1">Putative phage tail protein</fullName>
    </submittedName>
</protein>
<name>A0A198GNY3_9GAMM</name>
<sequence>MKESIKEQNQEQIEWVVVNGDQATVTLEQPIMRGETKIDKVTVIKPNSGALRGVRLQPLMDMDVDSMMQILPRITMPTLTKQDVLSLTAGDLVNLSVQVVNFLLPKSVMPDSPVN</sequence>
<accession>A0A198GNY3</accession>
<dbReference type="OrthoDB" id="7366507at2"/>
<comment type="caution">
    <text evidence="1">The sequence shown here is derived from an EMBL/GenBank/DDBJ whole genome shotgun (WGS) entry which is preliminary data.</text>
</comment>
<dbReference type="EMBL" id="LXEN01000005">
    <property type="protein sequence ID" value="OAT39132.1"/>
    <property type="molecule type" value="Genomic_DNA"/>
</dbReference>
<dbReference type="Proteomes" id="UP000094023">
    <property type="component" value="Unassembled WGS sequence"/>
</dbReference>
<dbReference type="InterPro" id="IPR019289">
    <property type="entry name" value="Phage_tail_E/E"/>
</dbReference>
<evidence type="ECO:0000313" key="2">
    <source>
        <dbReference type="Proteomes" id="UP000094023"/>
    </source>
</evidence>
<evidence type="ECO:0000313" key="1">
    <source>
        <dbReference type="EMBL" id="OAT39132.1"/>
    </source>
</evidence>
<dbReference type="AlphaFoldDB" id="A0A198GNY3"/>
<dbReference type="PATRIC" id="fig|1354337.4.peg.86"/>
<keyword evidence="2" id="KW-1185">Reference proteome</keyword>
<dbReference type="Pfam" id="PF10109">
    <property type="entry name" value="Phage_TAC_7"/>
    <property type="match status" value="1"/>
</dbReference>
<dbReference type="RefSeq" id="WP_066745321.1">
    <property type="nucleotide sequence ID" value="NZ_LXEN01000005.1"/>
</dbReference>
<organism evidence="1 2">
    <name type="scientific">Proteus myxofaciens ATCC 19692</name>
    <dbReference type="NCBI Taxonomy" id="1354337"/>
    <lineage>
        <taxon>Bacteria</taxon>
        <taxon>Pseudomonadati</taxon>
        <taxon>Pseudomonadota</taxon>
        <taxon>Gammaproteobacteria</taxon>
        <taxon>Enterobacterales</taxon>
        <taxon>Morganellaceae</taxon>
        <taxon>Proteus</taxon>
    </lineage>
</organism>
<proteinExistence type="predicted"/>
<gene>
    <name evidence="1" type="ORF">M983_0082</name>
</gene>